<feature type="compositionally biased region" description="Polar residues" evidence="4">
    <location>
        <begin position="843"/>
        <end position="865"/>
    </location>
</feature>
<evidence type="ECO:0000313" key="6">
    <source>
        <dbReference type="EMBL" id="CAE2280055.1"/>
    </source>
</evidence>
<feature type="compositionally biased region" description="Basic and acidic residues" evidence="4">
    <location>
        <begin position="769"/>
        <end position="778"/>
    </location>
</feature>
<feature type="region of interest" description="Disordered" evidence="4">
    <location>
        <begin position="400"/>
        <end position="450"/>
    </location>
</feature>
<feature type="compositionally biased region" description="Low complexity" evidence="4">
    <location>
        <begin position="407"/>
        <end position="418"/>
    </location>
</feature>
<feature type="compositionally biased region" description="Basic and acidic residues" evidence="4">
    <location>
        <begin position="429"/>
        <end position="441"/>
    </location>
</feature>
<evidence type="ECO:0000256" key="2">
    <source>
        <dbReference type="PROSITE-ProRule" id="PRU00267"/>
    </source>
</evidence>
<feature type="compositionally biased region" description="Polar residues" evidence="4">
    <location>
        <begin position="798"/>
        <end position="816"/>
    </location>
</feature>
<dbReference type="GO" id="GO:0003677">
    <property type="term" value="F:DNA binding"/>
    <property type="evidence" value="ECO:0007669"/>
    <property type="project" value="UniProtKB-UniRule"/>
</dbReference>
<dbReference type="AlphaFoldDB" id="A0A7S4K0R8"/>
<keyword evidence="3" id="KW-0175">Coiled coil</keyword>
<proteinExistence type="predicted"/>
<sequence>MATLLRTTESSPQKESTMTAGPSNPMSSSSDAAPPRDATGGGGKRGSEPTLHPVPPLPSATIRANKNQVGPPPPRQFFPPSANSQRGTSPAAAPRGFGPGPRPPQGTSSRAGHCGPPCPPGHDFSCGPAQPYRHHHSTTPAELGPSARAFQGKQYQSNDLARGLIAPPSGGYCTALLQQQREHCKSLDSSTTRKNKAAAAQVDPKLSAPPKIFNNTKSAKLAVGPVPHATTTAGNKKRNPPPDAPKKPCRPLNAYNLFFKHERTRVILLHREGKSIDDYPLTPADLTLDRVRALLENNLFHTNRKKRRHRKMHGAVSFKKMTEIVSQSWRKLDAAGRGPFLTVAAEHKERHTRAIGAWNDAMMKEKRAKREAAATPASAASAKVMAKAKAKAWHVAMTQNQPRKGGTTAATPSASTFSQLSVSATHQKVSPELKDERERPPHQHAHRTKMSANDTVVIRSQSQFSRDGGPAAGAPCKSRELQLQRSQVGRCAMPQPAAFLQSSSCTRNPRCFFSGAQSELGLIRSTESLPQHPPPHGKRSSVARVVNSYSPLGDVVETLVDQGPQLQPSRSQATGCTMPQATSFPNPLLRSSHPHRLHAGIQSEEEPTGKIPTAEDCERQSTLCEYELRMSHFHKVQHLQLERQVRLWGQRLSESRVSVSAEVEEEIEKLKRLVNVAMAMSREHMDRYDRAQEDMTRMVERARNAPYPPVSRPAEDEHRPLPPPPFQTCPRGPFETEPPQRFSRTQEITAHPHLQHIPPTQEVRSMKRKQPEQGRDSSLRLGAAVPSSSSKYPRMTGPPSSAYINAQPQHCSSSSHGPPAAAEGAVEKSSERAGLDALLLLSGQGTSPPMTTGRPSSSSAETITSAGIDGPPAA</sequence>
<dbReference type="PANTHER" id="PTHR48112:SF22">
    <property type="entry name" value="MITOCHONDRIAL TRANSCRIPTION FACTOR A, ISOFORM B"/>
    <property type="match status" value="1"/>
</dbReference>
<feature type="domain" description="HMG box" evidence="5">
    <location>
        <begin position="248"/>
        <end position="359"/>
    </location>
</feature>
<gene>
    <name evidence="6" type="ORF">OAUR00152_LOCUS37112</name>
</gene>
<keyword evidence="1 2" id="KW-0238">DNA-binding</keyword>
<dbReference type="InterPro" id="IPR009071">
    <property type="entry name" value="HMG_box_dom"/>
</dbReference>
<feature type="compositionally biased region" description="Polar residues" evidence="4">
    <location>
        <begin position="419"/>
        <end position="428"/>
    </location>
</feature>
<dbReference type="GO" id="GO:0005634">
    <property type="term" value="C:nucleus"/>
    <property type="evidence" value="ECO:0007669"/>
    <property type="project" value="UniProtKB-UniRule"/>
</dbReference>
<feature type="compositionally biased region" description="Basic and acidic residues" evidence="4">
    <location>
        <begin position="825"/>
        <end position="834"/>
    </location>
</feature>
<dbReference type="InterPro" id="IPR036910">
    <property type="entry name" value="HMG_box_dom_sf"/>
</dbReference>
<keyword evidence="2" id="KW-0539">Nucleus</keyword>
<protein>
    <recommendedName>
        <fullName evidence="5">HMG box domain-containing protein</fullName>
    </recommendedName>
</protein>
<feature type="compositionally biased region" description="Polar residues" evidence="4">
    <location>
        <begin position="565"/>
        <end position="585"/>
    </location>
</feature>
<feature type="region of interest" description="Disordered" evidence="4">
    <location>
        <begin position="1"/>
        <end position="145"/>
    </location>
</feature>
<dbReference type="PROSITE" id="PS50118">
    <property type="entry name" value="HMG_BOX_2"/>
    <property type="match status" value="1"/>
</dbReference>
<feature type="region of interest" description="Disordered" evidence="4">
    <location>
        <begin position="565"/>
        <end position="593"/>
    </location>
</feature>
<feature type="coiled-coil region" evidence="3">
    <location>
        <begin position="660"/>
        <end position="705"/>
    </location>
</feature>
<name>A0A7S4K0R8_9STRA</name>
<evidence type="ECO:0000256" key="1">
    <source>
        <dbReference type="ARBA" id="ARBA00023125"/>
    </source>
</evidence>
<dbReference type="Gene3D" id="1.10.30.10">
    <property type="entry name" value="High mobility group box domain"/>
    <property type="match status" value="1"/>
</dbReference>
<dbReference type="EMBL" id="HBKQ01054033">
    <property type="protein sequence ID" value="CAE2280055.1"/>
    <property type="molecule type" value="Transcribed_RNA"/>
</dbReference>
<feature type="region of interest" description="Disordered" evidence="4">
    <location>
        <begin position="705"/>
        <end position="874"/>
    </location>
</feature>
<dbReference type="CDD" id="cd00084">
    <property type="entry name" value="HMG-box_SF"/>
    <property type="match status" value="1"/>
</dbReference>
<accession>A0A7S4K0R8</accession>
<feature type="DNA-binding region" description="HMG box" evidence="2">
    <location>
        <begin position="248"/>
        <end position="359"/>
    </location>
</feature>
<feature type="compositionally biased region" description="Polar residues" evidence="4">
    <location>
        <begin position="1"/>
        <end position="19"/>
    </location>
</feature>
<dbReference type="SUPFAM" id="SSF47095">
    <property type="entry name" value="HMG-box"/>
    <property type="match status" value="1"/>
</dbReference>
<dbReference type="PANTHER" id="PTHR48112">
    <property type="entry name" value="HIGH MOBILITY GROUP PROTEIN DSP1"/>
    <property type="match status" value="1"/>
</dbReference>
<reference evidence="6" key="1">
    <citation type="submission" date="2021-01" db="EMBL/GenBank/DDBJ databases">
        <authorList>
            <person name="Corre E."/>
            <person name="Pelletier E."/>
            <person name="Niang G."/>
            <person name="Scheremetjew M."/>
            <person name="Finn R."/>
            <person name="Kale V."/>
            <person name="Holt S."/>
            <person name="Cochrane G."/>
            <person name="Meng A."/>
            <person name="Brown T."/>
            <person name="Cohen L."/>
        </authorList>
    </citation>
    <scope>NUCLEOTIDE SEQUENCE</scope>
    <source>
        <strain evidence="6">Isolate 1302-5</strain>
    </source>
</reference>
<dbReference type="InterPro" id="IPR050342">
    <property type="entry name" value="HMGB"/>
</dbReference>
<evidence type="ECO:0000259" key="5">
    <source>
        <dbReference type="PROSITE" id="PS50118"/>
    </source>
</evidence>
<evidence type="ECO:0000256" key="4">
    <source>
        <dbReference type="SAM" id="MobiDB-lite"/>
    </source>
</evidence>
<organism evidence="6">
    <name type="scientific">Odontella aurita</name>
    <dbReference type="NCBI Taxonomy" id="265563"/>
    <lineage>
        <taxon>Eukaryota</taxon>
        <taxon>Sar</taxon>
        <taxon>Stramenopiles</taxon>
        <taxon>Ochrophyta</taxon>
        <taxon>Bacillariophyta</taxon>
        <taxon>Mediophyceae</taxon>
        <taxon>Biddulphiophycidae</taxon>
        <taxon>Eupodiscales</taxon>
        <taxon>Odontellaceae</taxon>
        <taxon>Odontella</taxon>
    </lineage>
</organism>
<feature type="region of interest" description="Disordered" evidence="4">
    <location>
        <begin position="222"/>
        <end position="249"/>
    </location>
</feature>
<feature type="compositionally biased region" description="Low complexity" evidence="4">
    <location>
        <begin position="20"/>
        <end position="38"/>
    </location>
</feature>
<evidence type="ECO:0000256" key="3">
    <source>
        <dbReference type="SAM" id="Coils"/>
    </source>
</evidence>